<dbReference type="EMBL" id="LAZR01000025">
    <property type="protein sequence ID" value="KKO03925.1"/>
    <property type="molecule type" value="Genomic_DNA"/>
</dbReference>
<sequence>MPAFKRMMDWVVLALVVFGPSLAHADLYRYIDDKGVTVLDSRVPPQFISRGYEVLDSQGRVKLIVPAAPTAAEREANRAALEEQKAQHTADANLLRLYSGSTDLERAQGRQIQQIENQISTSKASIQDLQVEREELQGRAAQAERAGRQVDPDLLAELTAVDAETARLQRLISRKRQEIVETNSDFEKQLERLEFLLNEDR</sequence>
<reference evidence="2" key="1">
    <citation type="journal article" date="2015" name="Nature">
        <title>Complex archaea that bridge the gap between prokaryotes and eukaryotes.</title>
        <authorList>
            <person name="Spang A."/>
            <person name="Saw J.H."/>
            <person name="Jorgensen S.L."/>
            <person name="Zaremba-Niedzwiedzka K."/>
            <person name="Martijn J."/>
            <person name="Lind A.E."/>
            <person name="van Eijk R."/>
            <person name="Schleper C."/>
            <person name="Guy L."/>
            <person name="Ettema T.J."/>
        </authorList>
    </citation>
    <scope>NUCLEOTIDE SEQUENCE</scope>
</reference>
<comment type="caution">
    <text evidence="2">The sequence shown here is derived from an EMBL/GenBank/DDBJ whole genome shotgun (WGS) entry which is preliminary data.</text>
</comment>
<accession>A0A0F9VIQ3</accession>
<evidence type="ECO:0000256" key="1">
    <source>
        <dbReference type="SAM" id="Coils"/>
    </source>
</evidence>
<gene>
    <name evidence="2" type="ORF">LCGC14_0093520</name>
</gene>
<evidence type="ECO:0000313" key="2">
    <source>
        <dbReference type="EMBL" id="KKO03925.1"/>
    </source>
</evidence>
<dbReference type="AlphaFoldDB" id="A0A0F9VIQ3"/>
<protein>
    <recommendedName>
        <fullName evidence="3">DUF4124 domain-containing protein</fullName>
    </recommendedName>
</protein>
<keyword evidence="1" id="KW-0175">Coiled coil</keyword>
<name>A0A0F9VIQ3_9ZZZZ</name>
<organism evidence="2">
    <name type="scientific">marine sediment metagenome</name>
    <dbReference type="NCBI Taxonomy" id="412755"/>
    <lineage>
        <taxon>unclassified sequences</taxon>
        <taxon>metagenomes</taxon>
        <taxon>ecological metagenomes</taxon>
    </lineage>
</organism>
<feature type="coiled-coil region" evidence="1">
    <location>
        <begin position="71"/>
        <end position="146"/>
    </location>
</feature>
<proteinExistence type="predicted"/>
<evidence type="ECO:0008006" key="3">
    <source>
        <dbReference type="Google" id="ProtNLM"/>
    </source>
</evidence>